<dbReference type="AlphaFoldDB" id="M5EVJ9"/>
<keyword evidence="2" id="KW-1185">Reference proteome</keyword>
<protein>
    <submittedName>
        <fullName evidence="1">Uncharacterized protein</fullName>
    </submittedName>
</protein>
<accession>M5EVJ9</accession>
<reference evidence="1 2" key="1">
    <citation type="submission" date="2013-02" db="EMBL/GenBank/DDBJ databases">
        <authorList>
            <person name="Genoscope - CEA"/>
        </authorList>
    </citation>
    <scope>NUCLEOTIDE SEQUENCE [LARGE SCALE GENOMIC DNA]</scope>
    <source>
        <strain evidence="1 2">STM 2683</strain>
    </source>
</reference>
<evidence type="ECO:0000313" key="1">
    <source>
        <dbReference type="EMBL" id="CCV08035.1"/>
    </source>
</evidence>
<name>M5EVJ9_9HYPH</name>
<dbReference type="Proteomes" id="UP000012062">
    <property type="component" value="Unassembled WGS sequence"/>
</dbReference>
<evidence type="ECO:0000313" key="2">
    <source>
        <dbReference type="Proteomes" id="UP000012062"/>
    </source>
</evidence>
<organism evidence="1 2">
    <name type="scientific">Mesorhizobium metallidurans STM 2683</name>
    <dbReference type="NCBI Taxonomy" id="1297569"/>
    <lineage>
        <taxon>Bacteria</taxon>
        <taxon>Pseudomonadati</taxon>
        <taxon>Pseudomonadota</taxon>
        <taxon>Alphaproteobacteria</taxon>
        <taxon>Hyphomicrobiales</taxon>
        <taxon>Phyllobacteriaceae</taxon>
        <taxon>Mesorhizobium</taxon>
    </lineage>
</organism>
<gene>
    <name evidence="1" type="ORF">MESS2_70007</name>
</gene>
<proteinExistence type="predicted"/>
<comment type="caution">
    <text evidence="1">The sequence shown here is derived from an EMBL/GenBank/DDBJ whole genome shotgun (WGS) entry which is preliminary data.</text>
</comment>
<sequence>MVDFGLRTYRKSEAGRAELQEGAGDR</sequence>
<dbReference type="EMBL" id="CAUM01000139">
    <property type="protein sequence ID" value="CCV08035.1"/>
    <property type="molecule type" value="Genomic_DNA"/>
</dbReference>